<dbReference type="PANTHER" id="PTHR11102:SF160">
    <property type="entry name" value="ERAD-ASSOCIATED E3 UBIQUITIN-PROTEIN LIGASE COMPONENT HRD3"/>
    <property type="match status" value="1"/>
</dbReference>
<dbReference type="SMART" id="SM00671">
    <property type="entry name" value="SEL1"/>
    <property type="match status" value="8"/>
</dbReference>
<feature type="repeat" description="TPR" evidence="6">
    <location>
        <begin position="79"/>
        <end position="112"/>
    </location>
</feature>
<evidence type="ECO:0000256" key="1">
    <source>
        <dbReference type="ARBA" id="ARBA00022723"/>
    </source>
</evidence>
<dbReference type="PROSITE" id="PS50865">
    <property type="entry name" value="ZF_MYND_2"/>
    <property type="match status" value="1"/>
</dbReference>
<accession>A0A433QQJ2</accession>
<dbReference type="InterPro" id="IPR002893">
    <property type="entry name" value="Znf_MYND"/>
</dbReference>
<dbReference type="AlphaFoldDB" id="A0A433QQJ2"/>
<evidence type="ECO:0000256" key="2">
    <source>
        <dbReference type="ARBA" id="ARBA00022771"/>
    </source>
</evidence>
<feature type="domain" description="MYND-type" evidence="7">
    <location>
        <begin position="883"/>
        <end position="919"/>
    </location>
</feature>
<organism evidence="8 9">
    <name type="scientific">Jimgerdemannia flammicorona</name>
    <dbReference type="NCBI Taxonomy" id="994334"/>
    <lineage>
        <taxon>Eukaryota</taxon>
        <taxon>Fungi</taxon>
        <taxon>Fungi incertae sedis</taxon>
        <taxon>Mucoromycota</taxon>
        <taxon>Mucoromycotina</taxon>
        <taxon>Endogonomycetes</taxon>
        <taxon>Endogonales</taxon>
        <taxon>Endogonaceae</taxon>
        <taxon>Jimgerdemannia</taxon>
    </lineage>
</organism>
<evidence type="ECO:0000256" key="4">
    <source>
        <dbReference type="ARBA" id="ARBA00038101"/>
    </source>
</evidence>
<dbReference type="PROSITE" id="PS50005">
    <property type="entry name" value="TPR"/>
    <property type="match status" value="1"/>
</dbReference>
<comment type="similarity">
    <text evidence="4">Belongs to the sel-1 family.</text>
</comment>
<dbReference type="InterPro" id="IPR006597">
    <property type="entry name" value="Sel1-like"/>
</dbReference>
<evidence type="ECO:0000313" key="9">
    <source>
        <dbReference type="Proteomes" id="UP000274822"/>
    </source>
</evidence>
<protein>
    <recommendedName>
        <fullName evidence="7">MYND-type domain-containing protein</fullName>
    </recommendedName>
</protein>
<dbReference type="InterPro" id="IPR050767">
    <property type="entry name" value="Sel1_AlgK"/>
</dbReference>
<reference evidence="8 9" key="1">
    <citation type="journal article" date="2018" name="New Phytol.">
        <title>Phylogenomics of Endogonaceae and evolution of mycorrhizas within Mucoromycota.</title>
        <authorList>
            <person name="Chang Y."/>
            <person name="Desiro A."/>
            <person name="Na H."/>
            <person name="Sandor L."/>
            <person name="Lipzen A."/>
            <person name="Clum A."/>
            <person name="Barry K."/>
            <person name="Grigoriev I.V."/>
            <person name="Martin F.M."/>
            <person name="Stajich J.E."/>
            <person name="Smith M.E."/>
            <person name="Bonito G."/>
            <person name="Spatafora J.W."/>
        </authorList>
    </citation>
    <scope>NUCLEOTIDE SEQUENCE [LARGE SCALE GENOMIC DNA]</scope>
    <source>
        <strain evidence="8 9">AD002</strain>
    </source>
</reference>
<sequence length="929" mass="105282">MNSNTKIIEPEQHNSNGNMAFKAGDYHAAYKHYSKAIKEANPKCAKYYTNRARTSLRLKRYAVAYDDADEAIKHDPMSVKGYYCKGEALFGKSDYQLAQNQFEKALELAPHDATIRLKVDECKKLQFDRNVHHDEVQQAFAANASREIMDLMGKIKDGRSPLNDYINPQKIDPAVMERDRDVLFKTTPIVIEAHSYRDGLRGRKQNYTKAMELYHKAAEMGSSEAQYNLGYLYASVHGGPVNFAKARHYWEMAASQPLFHSHLRIPRLGVALAHNALGNVYHDGLGVVPDFNKAFQHFKTSAAGGEPCGMSNLGLAYERGEGTPVNILKAVEIYTQASDKNWPVAQCNLAHIYAYGYPGIVEKNISLARELYTKAAANNYSPATVALSELEGNSLDALLVAAETGAPDAMYNIGVAYQNGIDTQEPDLDKAMYWFEKAAKKNFPPAQFRFGFLNLDKVRTSVEPNQINKAVQSIRDSAQLNYPQAQFLLSEFYRFGDYGVKRDIAKAKSWREKAIENGFSIPSGFSYEDDLNDGDFEQLLRRIKKWELSHDTVENDNAEFFTNKERVAKYHESQLKKSFIKSFTDPEHAKTFIEASTTLSEAIKKGMIRQHPDNGRISDDPYSLEELAPYANTSVGDTMIAAKLHHHRGFNFLLEGDIGSFIHEWSQAFKLCDIVCTIPDSVMELCPDVIKNFISKNPRNAEARFVLASIYSYGKRPVRFIISLMDECLALCPQDAAFYSYRGCMKCFAERYQDAIHDFDAALQLLGPNDCYHVYYMRATAKRQNLQSIDSSLLKDALVDYNLFLELAPPEERKIPEALYSMAFCHIDDIQKAAEYYDRGVEAEAKRPPIFGPLDFPLKMVVESLLKMSSIFKQEKKSELNICPICKQVATKVCSVCNKVWYCSKEHQKADWKVHKKEHKREGGDAWSL</sequence>
<dbReference type="SUPFAM" id="SSF81901">
    <property type="entry name" value="HCP-like"/>
    <property type="match status" value="2"/>
</dbReference>
<keyword evidence="1" id="KW-0479">Metal-binding</keyword>
<dbReference type="GO" id="GO:0008270">
    <property type="term" value="F:zinc ion binding"/>
    <property type="evidence" value="ECO:0007669"/>
    <property type="project" value="UniProtKB-KW"/>
</dbReference>
<evidence type="ECO:0000256" key="6">
    <source>
        <dbReference type="PROSITE-ProRule" id="PRU00339"/>
    </source>
</evidence>
<evidence type="ECO:0000313" key="8">
    <source>
        <dbReference type="EMBL" id="RUS32054.1"/>
    </source>
</evidence>
<dbReference type="SUPFAM" id="SSF144232">
    <property type="entry name" value="HIT/MYND zinc finger-like"/>
    <property type="match status" value="1"/>
</dbReference>
<keyword evidence="6" id="KW-0802">TPR repeat</keyword>
<evidence type="ECO:0000256" key="3">
    <source>
        <dbReference type="ARBA" id="ARBA00022833"/>
    </source>
</evidence>
<evidence type="ECO:0000259" key="7">
    <source>
        <dbReference type="PROSITE" id="PS50865"/>
    </source>
</evidence>
<keyword evidence="2 5" id="KW-0863">Zinc-finger</keyword>
<comment type="caution">
    <text evidence="8">The sequence shown here is derived from an EMBL/GenBank/DDBJ whole genome shotgun (WGS) entry which is preliminary data.</text>
</comment>
<dbReference type="SMART" id="SM00028">
    <property type="entry name" value="TPR"/>
    <property type="match status" value="5"/>
</dbReference>
<dbReference type="Gene3D" id="1.25.40.10">
    <property type="entry name" value="Tetratricopeptide repeat domain"/>
    <property type="match status" value="5"/>
</dbReference>
<dbReference type="EMBL" id="RBNJ01002353">
    <property type="protein sequence ID" value="RUS32054.1"/>
    <property type="molecule type" value="Genomic_DNA"/>
</dbReference>
<dbReference type="InterPro" id="IPR019734">
    <property type="entry name" value="TPR_rpt"/>
</dbReference>
<evidence type="ECO:0000256" key="5">
    <source>
        <dbReference type="PROSITE-ProRule" id="PRU00134"/>
    </source>
</evidence>
<keyword evidence="3" id="KW-0862">Zinc</keyword>
<dbReference type="Pfam" id="PF01753">
    <property type="entry name" value="zf-MYND"/>
    <property type="match status" value="1"/>
</dbReference>
<dbReference type="InterPro" id="IPR011990">
    <property type="entry name" value="TPR-like_helical_dom_sf"/>
</dbReference>
<dbReference type="Gene3D" id="6.10.140.2220">
    <property type="match status" value="1"/>
</dbReference>
<name>A0A433QQJ2_9FUNG</name>
<dbReference type="PANTHER" id="PTHR11102">
    <property type="entry name" value="SEL-1-LIKE PROTEIN"/>
    <property type="match status" value="1"/>
</dbReference>
<dbReference type="Proteomes" id="UP000274822">
    <property type="component" value="Unassembled WGS sequence"/>
</dbReference>
<dbReference type="SUPFAM" id="SSF48452">
    <property type="entry name" value="TPR-like"/>
    <property type="match status" value="1"/>
</dbReference>
<dbReference type="Pfam" id="PF13432">
    <property type="entry name" value="TPR_16"/>
    <property type="match status" value="1"/>
</dbReference>
<proteinExistence type="inferred from homology"/>
<gene>
    <name evidence="8" type="ORF">BC938DRAFT_476374</name>
</gene>
<dbReference type="Pfam" id="PF08238">
    <property type="entry name" value="Sel1"/>
    <property type="match status" value="7"/>
</dbReference>
<keyword evidence="9" id="KW-1185">Reference proteome</keyword>